<comment type="similarity">
    <text evidence="1 2">Belongs to the Dps family.</text>
</comment>
<dbReference type="SUPFAM" id="SSF47240">
    <property type="entry name" value="Ferritin-like"/>
    <property type="match status" value="1"/>
</dbReference>
<dbReference type="OrthoDB" id="9797023at2"/>
<organism evidence="4 5">
    <name type="scientific">Nibricoccus aquaticus</name>
    <dbReference type="NCBI Taxonomy" id="2576891"/>
    <lineage>
        <taxon>Bacteria</taxon>
        <taxon>Pseudomonadati</taxon>
        <taxon>Verrucomicrobiota</taxon>
        <taxon>Opitutia</taxon>
        <taxon>Opitutales</taxon>
        <taxon>Opitutaceae</taxon>
        <taxon>Nibricoccus</taxon>
    </lineage>
</organism>
<name>A0A290QEN1_9BACT</name>
<feature type="domain" description="Ferritin/DPS" evidence="3">
    <location>
        <begin position="21"/>
        <end position="160"/>
    </location>
</feature>
<dbReference type="InterPro" id="IPR023188">
    <property type="entry name" value="DPS_DNA-bd_CS"/>
</dbReference>
<dbReference type="NCBIfam" id="NF006975">
    <property type="entry name" value="PRK09448.1"/>
    <property type="match status" value="1"/>
</dbReference>
<evidence type="ECO:0000256" key="1">
    <source>
        <dbReference type="ARBA" id="ARBA00009497"/>
    </source>
</evidence>
<dbReference type="PANTHER" id="PTHR42932">
    <property type="entry name" value="GENERAL STRESS PROTEIN 20U"/>
    <property type="match status" value="1"/>
</dbReference>
<dbReference type="InterPro" id="IPR008331">
    <property type="entry name" value="Ferritin_DPS_dom"/>
</dbReference>
<evidence type="ECO:0000259" key="3">
    <source>
        <dbReference type="Pfam" id="PF00210"/>
    </source>
</evidence>
<dbReference type="GO" id="GO:0016722">
    <property type="term" value="F:oxidoreductase activity, acting on metal ions"/>
    <property type="evidence" value="ECO:0007669"/>
    <property type="project" value="InterPro"/>
</dbReference>
<dbReference type="Pfam" id="PF00210">
    <property type="entry name" value="Ferritin"/>
    <property type="match status" value="1"/>
</dbReference>
<dbReference type="RefSeq" id="WP_096057319.1">
    <property type="nucleotide sequence ID" value="NZ_CP023344.1"/>
</dbReference>
<accession>A0A290QEN1</accession>
<sequence>MKTPLWNSSNDQPKSTRTAMIELLNQQLADALDLGLQAKQAHWNVKGPAFIALHELFDEVAAKITSAVDEIAERTVALGGIAQGTVQTIAEGTRLTAYPLNILSGSEHVQALAAALAHFAESTRTAIETATKAGDAGTADLFTGISRDVDDLLWKVEAHAAAKS</sequence>
<dbReference type="PROSITE" id="PS00819">
    <property type="entry name" value="DPS_2"/>
    <property type="match status" value="1"/>
</dbReference>
<dbReference type="KEGG" id="vbh:CMV30_18015"/>
<protein>
    <submittedName>
        <fullName evidence="4">DNA starvation/stationary phase protection protein Dps</fullName>
    </submittedName>
</protein>
<dbReference type="PANTHER" id="PTHR42932:SF3">
    <property type="entry name" value="DNA PROTECTION DURING STARVATION PROTEIN"/>
    <property type="match status" value="1"/>
</dbReference>
<dbReference type="AlphaFoldDB" id="A0A290QEN1"/>
<gene>
    <name evidence="4" type="ORF">CMV30_18015</name>
</gene>
<dbReference type="PIRSF" id="PIRSF005900">
    <property type="entry name" value="Dps"/>
    <property type="match status" value="1"/>
</dbReference>
<dbReference type="InterPro" id="IPR012347">
    <property type="entry name" value="Ferritin-like"/>
</dbReference>
<dbReference type="CDD" id="cd01043">
    <property type="entry name" value="DPS"/>
    <property type="match status" value="1"/>
</dbReference>
<dbReference type="InterPro" id="IPR009078">
    <property type="entry name" value="Ferritin-like_SF"/>
</dbReference>
<dbReference type="Gene3D" id="1.20.1260.10">
    <property type="match status" value="1"/>
</dbReference>
<dbReference type="Proteomes" id="UP000217265">
    <property type="component" value="Chromosome"/>
</dbReference>
<dbReference type="InterPro" id="IPR002177">
    <property type="entry name" value="DPS_DNA-bd"/>
</dbReference>
<dbReference type="GO" id="GO:0008199">
    <property type="term" value="F:ferric iron binding"/>
    <property type="evidence" value="ECO:0007669"/>
    <property type="project" value="InterPro"/>
</dbReference>
<dbReference type="PRINTS" id="PR01346">
    <property type="entry name" value="HELNAPAPROT"/>
</dbReference>
<evidence type="ECO:0000313" key="5">
    <source>
        <dbReference type="Proteomes" id="UP000217265"/>
    </source>
</evidence>
<evidence type="ECO:0000313" key="4">
    <source>
        <dbReference type="EMBL" id="ATC65690.1"/>
    </source>
</evidence>
<dbReference type="PROSITE" id="PS00818">
    <property type="entry name" value="DPS_1"/>
    <property type="match status" value="1"/>
</dbReference>
<dbReference type="EMBL" id="CP023344">
    <property type="protein sequence ID" value="ATC65690.1"/>
    <property type="molecule type" value="Genomic_DNA"/>
</dbReference>
<proteinExistence type="inferred from homology"/>
<keyword evidence="5" id="KW-1185">Reference proteome</keyword>
<evidence type="ECO:0000256" key="2">
    <source>
        <dbReference type="RuleBase" id="RU003875"/>
    </source>
</evidence>
<reference evidence="4 5" key="1">
    <citation type="submission" date="2017-09" db="EMBL/GenBank/DDBJ databases">
        <title>Complete genome sequence of Verrucomicrobial strain HZ-65, isolated from freshwater.</title>
        <authorList>
            <person name="Choi A."/>
        </authorList>
    </citation>
    <scope>NUCLEOTIDE SEQUENCE [LARGE SCALE GENOMIC DNA]</scope>
    <source>
        <strain evidence="4 5">HZ-65</strain>
    </source>
</reference>